<evidence type="ECO:0000256" key="1">
    <source>
        <dbReference type="SAM" id="SignalP"/>
    </source>
</evidence>
<keyword evidence="3" id="KW-0378">Hydrolase</keyword>
<dbReference type="PANTHER" id="PTHR42834">
    <property type="entry name" value="ENDONUCLEASE/EXONUCLEASE/PHOSPHATASE FAMILY PROTEIN (AFU_ORTHOLOGUE AFUA_3G09210)"/>
    <property type="match status" value="1"/>
</dbReference>
<dbReference type="RefSeq" id="WP_273306854.1">
    <property type="nucleotide sequence ID" value="NZ_DYUD01000026.1"/>
</dbReference>
<feature type="domain" description="Endonuclease/exonuclease/phosphatase" evidence="2">
    <location>
        <begin position="32"/>
        <end position="350"/>
    </location>
</feature>
<dbReference type="AlphaFoldDB" id="A0A921MS52"/>
<evidence type="ECO:0000313" key="3">
    <source>
        <dbReference type="EMBL" id="HJG89793.1"/>
    </source>
</evidence>
<name>A0A921MS52_9BACT</name>
<feature type="chain" id="PRO_5036742849" evidence="1">
    <location>
        <begin position="22"/>
        <end position="353"/>
    </location>
</feature>
<dbReference type="SUPFAM" id="SSF56219">
    <property type="entry name" value="DNase I-like"/>
    <property type="match status" value="1"/>
</dbReference>
<dbReference type="PANTHER" id="PTHR42834:SF1">
    <property type="entry name" value="ENDONUCLEASE_EXONUCLEASE_PHOSPHATASE FAMILY PROTEIN (AFU_ORTHOLOGUE AFUA_3G09210)"/>
    <property type="match status" value="1"/>
</dbReference>
<dbReference type="InterPro" id="IPR005135">
    <property type="entry name" value="Endo/exonuclease/phosphatase"/>
</dbReference>
<dbReference type="Proteomes" id="UP000757103">
    <property type="component" value="Unassembled WGS sequence"/>
</dbReference>
<dbReference type="GO" id="GO:0004519">
    <property type="term" value="F:endonuclease activity"/>
    <property type="evidence" value="ECO:0007669"/>
    <property type="project" value="UniProtKB-KW"/>
</dbReference>
<dbReference type="InterPro" id="IPR036691">
    <property type="entry name" value="Endo/exonu/phosph_ase_sf"/>
</dbReference>
<dbReference type="Gene3D" id="3.60.10.10">
    <property type="entry name" value="Endonuclease/exonuclease/phosphatase"/>
    <property type="match status" value="1"/>
</dbReference>
<evidence type="ECO:0000313" key="4">
    <source>
        <dbReference type="Proteomes" id="UP000757103"/>
    </source>
</evidence>
<comment type="caution">
    <text evidence="3">The sequence shown here is derived from an EMBL/GenBank/DDBJ whole genome shotgun (WGS) entry which is preliminary data.</text>
</comment>
<dbReference type="Pfam" id="PF19580">
    <property type="entry name" value="Exo_endo_phos_3"/>
    <property type="match status" value="1"/>
</dbReference>
<feature type="signal peptide" evidence="1">
    <location>
        <begin position="1"/>
        <end position="21"/>
    </location>
</feature>
<reference evidence="3" key="1">
    <citation type="journal article" date="2021" name="PeerJ">
        <title>Extensive microbial diversity within the chicken gut microbiome revealed by metagenomics and culture.</title>
        <authorList>
            <person name="Gilroy R."/>
            <person name="Ravi A."/>
            <person name="Getino M."/>
            <person name="Pursley I."/>
            <person name="Horton D.L."/>
            <person name="Alikhan N.F."/>
            <person name="Baker D."/>
            <person name="Gharbi K."/>
            <person name="Hall N."/>
            <person name="Watson M."/>
            <person name="Adriaenssens E.M."/>
            <person name="Foster-Nyarko E."/>
            <person name="Jarju S."/>
            <person name="Secka A."/>
            <person name="Antonio M."/>
            <person name="Oren A."/>
            <person name="Chaudhuri R.R."/>
            <person name="La Ragione R."/>
            <person name="Hildebrand F."/>
            <person name="Pallen M.J."/>
        </authorList>
    </citation>
    <scope>NUCLEOTIDE SEQUENCE</scope>
    <source>
        <strain evidence="3">CHK121-7720</strain>
    </source>
</reference>
<keyword evidence="3" id="KW-0540">Nuclease</keyword>
<dbReference type="EMBL" id="DYUD01000026">
    <property type="protein sequence ID" value="HJG89793.1"/>
    <property type="molecule type" value="Genomic_DNA"/>
</dbReference>
<keyword evidence="1" id="KW-0732">Signal</keyword>
<proteinExistence type="predicted"/>
<reference evidence="3" key="2">
    <citation type="submission" date="2021-09" db="EMBL/GenBank/DDBJ databases">
        <authorList>
            <person name="Gilroy R."/>
        </authorList>
    </citation>
    <scope>NUCLEOTIDE SEQUENCE</scope>
    <source>
        <strain evidence="3">CHK121-7720</strain>
    </source>
</reference>
<organism evidence="3 4">
    <name type="scientific">Barnesiella viscericola</name>
    <dbReference type="NCBI Taxonomy" id="397865"/>
    <lineage>
        <taxon>Bacteria</taxon>
        <taxon>Pseudomonadati</taxon>
        <taxon>Bacteroidota</taxon>
        <taxon>Bacteroidia</taxon>
        <taxon>Bacteroidales</taxon>
        <taxon>Barnesiellaceae</taxon>
        <taxon>Barnesiella</taxon>
    </lineage>
</organism>
<sequence>MKKIGLLLLAVFLLGSTVSQAQTQKKHYAIYAVAFYNLENLFDTINDPSTNDEEFTPSGSYRWGGLKYRNKLNNLAYAISNFATDNTSPFKLKNGPAVIGVSEVENRQVLEDLIKTGKLAQRNYGIVHYNSPDARGIDVGLIYDKDQFTVESSSSARLHSEEFPTLRTRDQLVVSGRLAGERVHFIVNHWPSRLGGEKQSSPKREAAAALTKHLADSLLAADPNSKVIIMGDLNDDPNNNSCKVVLGAKKKQQEVQPGGFFNTMWEMYDRGIGTLAYNGAWNLFDQIIISANLVGKDRSTLKYVRSEVFNRDFLKQKEGKYKGYPLRTHAAGAYLNGYSDHFPTLIYLAKEVQ</sequence>
<evidence type="ECO:0000259" key="2">
    <source>
        <dbReference type="Pfam" id="PF19580"/>
    </source>
</evidence>
<accession>A0A921MS52</accession>
<gene>
    <name evidence="3" type="ORF">K8U91_10050</name>
</gene>
<protein>
    <submittedName>
        <fullName evidence="3">Endonuclease/exonuclease/phosphatase family protein</fullName>
    </submittedName>
</protein>
<keyword evidence="3" id="KW-0255">Endonuclease</keyword>